<comment type="caution">
    <text evidence="1">The sequence shown here is derived from an EMBL/GenBank/DDBJ whole genome shotgun (WGS) entry which is preliminary data.</text>
</comment>
<accession>A0A2M9BXV3</accession>
<dbReference type="OrthoDB" id="1259728at2"/>
<gene>
    <name evidence="1" type="ORF">CLV73_3422</name>
</gene>
<dbReference type="Proteomes" id="UP000228740">
    <property type="component" value="Unassembled WGS sequence"/>
</dbReference>
<protein>
    <submittedName>
        <fullName evidence="1">Uncharacterized protein</fullName>
    </submittedName>
</protein>
<dbReference type="EMBL" id="PGFD01000003">
    <property type="protein sequence ID" value="PJJ62909.1"/>
    <property type="molecule type" value="Genomic_DNA"/>
</dbReference>
<dbReference type="RefSeq" id="WP_100378044.1">
    <property type="nucleotide sequence ID" value="NZ_PGFD01000003.1"/>
</dbReference>
<sequence>MKLYIILLLTLIACSKEDHHSKYLQRMADEECFLVVNVPPRDNSVWFVVKGYDPITHESKVCKTHNRWWNLFANEMEFGDTLVKKKGELIFEIRKKDTIIYHDRRTIAEKL</sequence>
<reference evidence="1 2" key="1">
    <citation type="submission" date="2017-11" db="EMBL/GenBank/DDBJ databases">
        <title>Genomic Encyclopedia of Archaeal and Bacterial Type Strains, Phase II (KMG-II): From Individual Species to Whole Genera.</title>
        <authorList>
            <person name="Goeker M."/>
        </authorList>
    </citation>
    <scope>NUCLEOTIDE SEQUENCE [LARGE SCALE GENOMIC DNA]</scope>
    <source>
        <strain evidence="1 2">DSM 27617</strain>
    </source>
</reference>
<evidence type="ECO:0000313" key="1">
    <source>
        <dbReference type="EMBL" id="PJJ62909.1"/>
    </source>
</evidence>
<dbReference type="AlphaFoldDB" id="A0A2M9BXV3"/>
<name>A0A2M9BXV3_9FLAO</name>
<proteinExistence type="predicted"/>
<keyword evidence="2" id="KW-1185">Reference proteome</keyword>
<organism evidence="1 2">
    <name type="scientific">Chryseobacterium geocarposphaerae</name>
    <dbReference type="NCBI Taxonomy" id="1416776"/>
    <lineage>
        <taxon>Bacteria</taxon>
        <taxon>Pseudomonadati</taxon>
        <taxon>Bacteroidota</taxon>
        <taxon>Flavobacteriia</taxon>
        <taxon>Flavobacteriales</taxon>
        <taxon>Weeksellaceae</taxon>
        <taxon>Chryseobacterium group</taxon>
        <taxon>Chryseobacterium</taxon>
    </lineage>
</organism>
<evidence type="ECO:0000313" key="2">
    <source>
        <dbReference type="Proteomes" id="UP000228740"/>
    </source>
</evidence>